<name>A0A3L6QY52_PANMI</name>
<evidence type="ECO:0000313" key="3">
    <source>
        <dbReference type="Proteomes" id="UP000275267"/>
    </source>
</evidence>
<dbReference type="EMBL" id="PQIB02000010">
    <property type="protein sequence ID" value="RLM92162.1"/>
    <property type="molecule type" value="Genomic_DNA"/>
</dbReference>
<reference evidence="3" key="1">
    <citation type="journal article" date="2019" name="Nat. Commun.">
        <title>The genome of broomcorn millet.</title>
        <authorList>
            <person name="Zou C."/>
            <person name="Miki D."/>
            <person name="Li D."/>
            <person name="Tang Q."/>
            <person name="Xiao L."/>
            <person name="Rajput S."/>
            <person name="Deng P."/>
            <person name="Jia W."/>
            <person name="Huang R."/>
            <person name="Zhang M."/>
            <person name="Sun Y."/>
            <person name="Hu J."/>
            <person name="Fu X."/>
            <person name="Schnable P.S."/>
            <person name="Li F."/>
            <person name="Zhang H."/>
            <person name="Feng B."/>
            <person name="Zhu X."/>
            <person name="Liu R."/>
            <person name="Schnable J.C."/>
            <person name="Zhu J.-K."/>
            <person name="Zhang H."/>
        </authorList>
    </citation>
    <scope>NUCLEOTIDE SEQUENCE [LARGE SCALE GENOMIC DNA]</scope>
</reference>
<evidence type="ECO:0000256" key="1">
    <source>
        <dbReference type="SAM" id="MobiDB-lite"/>
    </source>
</evidence>
<gene>
    <name evidence="2" type="ORF">C2845_PM08G05280</name>
</gene>
<feature type="region of interest" description="Disordered" evidence="1">
    <location>
        <begin position="1"/>
        <end position="40"/>
    </location>
</feature>
<dbReference type="Proteomes" id="UP000275267">
    <property type="component" value="Unassembled WGS sequence"/>
</dbReference>
<comment type="caution">
    <text evidence="2">The sequence shown here is derived from an EMBL/GenBank/DDBJ whole genome shotgun (WGS) entry which is preliminary data.</text>
</comment>
<dbReference type="OrthoDB" id="678967at2759"/>
<proteinExistence type="predicted"/>
<dbReference type="AlphaFoldDB" id="A0A3L6QY52"/>
<keyword evidence="3" id="KW-1185">Reference proteome</keyword>
<evidence type="ECO:0000313" key="2">
    <source>
        <dbReference type="EMBL" id="RLM92162.1"/>
    </source>
</evidence>
<accession>A0A3L6QY52</accession>
<organism evidence="2 3">
    <name type="scientific">Panicum miliaceum</name>
    <name type="common">Proso millet</name>
    <name type="synonym">Broomcorn millet</name>
    <dbReference type="NCBI Taxonomy" id="4540"/>
    <lineage>
        <taxon>Eukaryota</taxon>
        <taxon>Viridiplantae</taxon>
        <taxon>Streptophyta</taxon>
        <taxon>Embryophyta</taxon>
        <taxon>Tracheophyta</taxon>
        <taxon>Spermatophyta</taxon>
        <taxon>Magnoliopsida</taxon>
        <taxon>Liliopsida</taxon>
        <taxon>Poales</taxon>
        <taxon>Poaceae</taxon>
        <taxon>PACMAD clade</taxon>
        <taxon>Panicoideae</taxon>
        <taxon>Panicodae</taxon>
        <taxon>Paniceae</taxon>
        <taxon>Panicinae</taxon>
        <taxon>Panicum</taxon>
        <taxon>Panicum sect. Panicum</taxon>
    </lineage>
</organism>
<feature type="compositionally biased region" description="Basic and acidic residues" evidence="1">
    <location>
        <begin position="132"/>
        <end position="142"/>
    </location>
</feature>
<feature type="region of interest" description="Disordered" evidence="1">
    <location>
        <begin position="131"/>
        <end position="151"/>
    </location>
</feature>
<protein>
    <submittedName>
        <fullName evidence="2">M protein, serotype 5-like isoform X1</fullName>
    </submittedName>
</protein>
<sequence>MAPAGGSDKTGESGGWPMRHGVDRSAAAGGGGGGAAADQDLGTESGIGKMKAAVMSKNLINLDGNGEHKVAYDDYQRILKEIEGLKAELDEDVKELGYCVTFDVVMAFAGANSDKATLMPTDFPRFVAATKTEPRSTEKEMQEAGGLGGQRTETKWPIKQHHCSKLHRIHLTKNHLLMAFSSSAAAAGLAGGDGEMAGGVRLGSAMALVAAQWRSCACAAGKEAGRGSGS</sequence>